<dbReference type="Pfam" id="PF13911">
    <property type="entry name" value="AhpC-TSA_2"/>
    <property type="match status" value="1"/>
</dbReference>
<dbReference type="OrthoDB" id="40334at2759"/>
<dbReference type="AlphaFoldDB" id="A0A9P5PA77"/>
<evidence type="ECO:0000313" key="1">
    <source>
        <dbReference type="EMBL" id="KAF9061191.1"/>
    </source>
</evidence>
<dbReference type="EMBL" id="JADNRY010000211">
    <property type="protein sequence ID" value="KAF9061191.1"/>
    <property type="molecule type" value="Genomic_DNA"/>
</dbReference>
<comment type="caution">
    <text evidence="1">The sequence shown here is derived from an EMBL/GenBank/DDBJ whole genome shotgun (WGS) entry which is preliminary data.</text>
</comment>
<dbReference type="InterPro" id="IPR032801">
    <property type="entry name" value="PXL2A/B/C"/>
</dbReference>
<evidence type="ECO:0000313" key="2">
    <source>
        <dbReference type="Proteomes" id="UP000772434"/>
    </source>
</evidence>
<dbReference type="PANTHER" id="PTHR28630:SF3">
    <property type="entry name" value="PEROXIREDOXIN-LIKE 2C"/>
    <property type="match status" value="1"/>
</dbReference>
<proteinExistence type="predicted"/>
<protein>
    <submittedName>
        <fullName evidence="1">AhpC/TSA antioxidant enzyme-domain-containing protein</fullName>
    </submittedName>
</protein>
<accession>A0A9P5PA77</accession>
<gene>
    <name evidence="1" type="ORF">BDP27DRAFT_1429230</name>
</gene>
<reference evidence="1" key="1">
    <citation type="submission" date="2020-11" db="EMBL/GenBank/DDBJ databases">
        <authorList>
            <consortium name="DOE Joint Genome Institute"/>
            <person name="Ahrendt S."/>
            <person name="Riley R."/>
            <person name="Andreopoulos W."/>
            <person name="Labutti K."/>
            <person name="Pangilinan J."/>
            <person name="Ruiz-Duenas F.J."/>
            <person name="Barrasa J.M."/>
            <person name="Sanchez-Garcia M."/>
            <person name="Camarero S."/>
            <person name="Miyauchi S."/>
            <person name="Serrano A."/>
            <person name="Linde D."/>
            <person name="Babiker R."/>
            <person name="Drula E."/>
            <person name="Ayuso-Fernandez I."/>
            <person name="Pacheco R."/>
            <person name="Padilla G."/>
            <person name="Ferreira P."/>
            <person name="Barriuso J."/>
            <person name="Kellner H."/>
            <person name="Castanera R."/>
            <person name="Alfaro M."/>
            <person name="Ramirez L."/>
            <person name="Pisabarro A.G."/>
            <person name="Kuo A."/>
            <person name="Tritt A."/>
            <person name="Lipzen A."/>
            <person name="He G."/>
            <person name="Yan M."/>
            <person name="Ng V."/>
            <person name="Cullen D."/>
            <person name="Martin F."/>
            <person name="Rosso M.-N."/>
            <person name="Henrissat B."/>
            <person name="Hibbett D."/>
            <person name="Martinez A.T."/>
            <person name="Grigoriev I.V."/>
        </authorList>
    </citation>
    <scope>NUCLEOTIDE SEQUENCE</scope>
    <source>
        <strain evidence="1">AH 40177</strain>
    </source>
</reference>
<organism evidence="1 2">
    <name type="scientific">Rhodocollybia butyracea</name>
    <dbReference type="NCBI Taxonomy" id="206335"/>
    <lineage>
        <taxon>Eukaryota</taxon>
        <taxon>Fungi</taxon>
        <taxon>Dikarya</taxon>
        <taxon>Basidiomycota</taxon>
        <taxon>Agaricomycotina</taxon>
        <taxon>Agaricomycetes</taxon>
        <taxon>Agaricomycetidae</taxon>
        <taxon>Agaricales</taxon>
        <taxon>Marasmiineae</taxon>
        <taxon>Omphalotaceae</taxon>
        <taxon>Rhodocollybia</taxon>
    </lineage>
</organism>
<dbReference type="InterPro" id="IPR036249">
    <property type="entry name" value="Thioredoxin-like_sf"/>
</dbReference>
<dbReference type="Gene3D" id="3.40.30.10">
    <property type="entry name" value="Glutaredoxin"/>
    <property type="match status" value="1"/>
</dbReference>
<keyword evidence="2" id="KW-1185">Reference proteome</keyword>
<dbReference type="SUPFAM" id="SSF52833">
    <property type="entry name" value="Thioredoxin-like"/>
    <property type="match status" value="1"/>
</dbReference>
<sequence>MSANIPDNDTLSKASDLEVLDFEGKKVSFGSLFTERKMILVFIRHFFCGTPIRWQNCQQYVSKLNSEYEKLSNALEESNTGMALIGCGDWDLIEKYSEMTGFPSSRIYANPSLGVFHALGMNLQTLARTPAGQKKASYLTEGIVKVTLSSAWETLKNIRLFGKQGNIAQLGGEFIMGPGNQCTFAHRMQHTEDHAEIAQLLEGANLVKGS</sequence>
<name>A0A9P5PA77_9AGAR</name>
<dbReference type="Proteomes" id="UP000772434">
    <property type="component" value="Unassembled WGS sequence"/>
</dbReference>
<dbReference type="PANTHER" id="PTHR28630">
    <property type="match status" value="1"/>
</dbReference>
<dbReference type="CDD" id="cd02970">
    <property type="entry name" value="PRX_like2"/>
    <property type="match status" value="1"/>
</dbReference>